<dbReference type="Pfam" id="PF08241">
    <property type="entry name" value="Methyltransf_11"/>
    <property type="match status" value="1"/>
</dbReference>
<organism evidence="2 3">
    <name type="scientific">Salinihabitans flavidus</name>
    <dbReference type="NCBI Taxonomy" id="569882"/>
    <lineage>
        <taxon>Bacteria</taxon>
        <taxon>Pseudomonadati</taxon>
        <taxon>Pseudomonadota</taxon>
        <taxon>Alphaproteobacteria</taxon>
        <taxon>Rhodobacterales</taxon>
        <taxon>Roseobacteraceae</taxon>
        <taxon>Salinihabitans</taxon>
    </lineage>
</organism>
<dbReference type="AlphaFoldDB" id="A0A1H8W8R0"/>
<proteinExistence type="predicted"/>
<dbReference type="GO" id="GO:0032259">
    <property type="term" value="P:methylation"/>
    <property type="evidence" value="ECO:0007669"/>
    <property type="project" value="UniProtKB-KW"/>
</dbReference>
<dbReference type="Gene3D" id="3.40.50.150">
    <property type="entry name" value="Vaccinia Virus protein VP39"/>
    <property type="match status" value="1"/>
</dbReference>
<accession>A0A1H8W8R0</accession>
<feature type="domain" description="Methyltransferase type 11" evidence="1">
    <location>
        <begin position="51"/>
        <end position="141"/>
    </location>
</feature>
<sequence>MSYRNFGRLESEGWADPSTVENYAASFARATDIGIGPIVNASGAGPGTRVLDLCCGHCAGTEALLAAGAEVTGLDFSPAMLRQARSRAKAADLREGDAQSMPFPDATFDAVVCGFGIMHIPDQPKVLSEVHRVLRPGGNFVMTAWCGPDRSPAFRIAFSSIQAHADPATSLPDAPDFHLFADPSSAQTLLSDAGLSNIHSRTIDCFFEIDEPEGLWNIFSRGTVRAKMLIDAQPPRNREAIRRAMAQAVSAEFGDDPRLRVPAPAKLVTAQT</sequence>
<dbReference type="EMBL" id="FODS01000049">
    <property type="protein sequence ID" value="SEP24034.1"/>
    <property type="molecule type" value="Genomic_DNA"/>
</dbReference>
<dbReference type="GO" id="GO:0008757">
    <property type="term" value="F:S-adenosylmethionine-dependent methyltransferase activity"/>
    <property type="evidence" value="ECO:0007669"/>
    <property type="project" value="InterPro"/>
</dbReference>
<evidence type="ECO:0000259" key="1">
    <source>
        <dbReference type="Pfam" id="PF08241"/>
    </source>
</evidence>
<gene>
    <name evidence="2" type="ORF">SAMN04490248_1494</name>
</gene>
<dbReference type="PANTHER" id="PTHR43591:SF24">
    <property type="entry name" value="2-METHOXY-6-POLYPRENYL-1,4-BENZOQUINOL METHYLASE, MITOCHONDRIAL"/>
    <property type="match status" value="1"/>
</dbReference>
<dbReference type="PANTHER" id="PTHR43591">
    <property type="entry name" value="METHYLTRANSFERASE"/>
    <property type="match status" value="1"/>
</dbReference>
<keyword evidence="3" id="KW-1185">Reference proteome</keyword>
<name>A0A1H8W8R0_9RHOB</name>
<evidence type="ECO:0000313" key="3">
    <source>
        <dbReference type="Proteomes" id="UP000198893"/>
    </source>
</evidence>
<dbReference type="SUPFAM" id="SSF53335">
    <property type="entry name" value="S-adenosyl-L-methionine-dependent methyltransferases"/>
    <property type="match status" value="1"/>
</dbReference>
<dbReference type="InterPro" id="IPR013216">
    <property type="entry name" value="Methyltransf_11"/>
</dbReference>
<protein>
    <submittedName>
        <fullName evidence="2">Methyltransferase domain-containing protein</fullName>
    </submittedName>
</protein>
<dbReference type="Proteomes" id="UP000198893">
    <property type="component" value="Unassembled WGS sequence"/>
</dbReference>
<keyword evidence="2" id="KW-0489">Methyltransferase</keyword>
<dbReference type="InterPro" id="IPR029063">
    <property type="entry name" value="SAM-dependent_MTases_sf"/>
</dbReference>
<evidence type="ECO:0000313" key="2">
    <source>
        <dbReference type="EMBL" id="SEP24034.1"/>
    </source>
</evidence>
<reference evidence="2 3" key="1">
    <citation type="submission" date="2016-10" db="EMBL/GenBank/DDBJ databases">
        <authorList>
            <person name="de Groot N.N."/>
        </authorList>
    </citation>
    <scope>NUCLEOTIDE SEQUENCE [LARGE SCALE GENOMIC DNA]</scope>
    <source>
        <strain evidence="2 3">DSM 27842</strain>
    </source>
</reference>
<keyword evidence="2" id="KW-0808">Transferase</keyword>
<dbReference type="CDD" id="cd02440">
    <property type="entry name" value="AdoMet_MTases"/>
    <property type="match status" value="1"/>
</dbReference>
<dbReference type="RefSeq" id="WP_175483328.1">
    <property type="nucleotide sequence ID" value="NZ_FODS01000049.1"/>
</dbReference>
<dbReference type="STRING" id="569882.SAMN04490248_1494"/>